<gene>
    <name evidence="3" type="ORF">OV287_27910</name>
</gene>
<feature type="chain" id="PRO_5045882255" evidence="1">
    <location>
        <begin position="20"/>
        <end position="178"/>
    </location>
</feature>
<protein>
    <submittedName>
        <fullName evidence="3">YceI family protein</fullName>
    </submittedName>
</protein>
<organism evidence="3 4">
    <name type="scientific">Archangium lansingense</name>
    <dbReference type="NCBI Taxonomy" id="2995310"/>
    <lineage>
        <taxon>Bacteria</taxon>
        <taxon>Pseudomonadati</taxon>
        <taxon>Myxococcota</taxon>
        <taxon>Myxococcia</taxon>
        <taxon>Myxococcales</taxon>
        <taxon>Cystobacterineae</taxon>
        <taxon>Archangiaceae</taxon>
        <taxon>Archangium</taxon>
    </lineage>
</organism>
<dbReference type="SMART" id="SM00867">
    <property type="entry name" value="YceI"/>
    <property type="match status" value="1"/>
</dbReference>
<keyword evidence="4" id="KW-1185">Reference proteome</keyword>
<proteinExistence type="predicted"/>
<dbReference type="Pfam" id="PF04264">
    <property type="entry name" value="YceI"/>
    <property type="match status" value="1"/>
</dbReference>
<evidence type="ECO:0000259" key="2">
    <source>
        <dbReference type="SMART" id="SM00867"/>
    </source>
</evidence>
<dbReference type="Gene3D" id="2.40.128.110">
    <property type="entry name" value="Lipid/polyisoprenoid-binding, YceI-like"/>
    <property type="match status" value="1"/>
</dbReference>
<keyword evidence="1" id="KW-0732">Signal</keyword>
<dbReference type="EMBL" id="JAPNKA010000001">
    <property type="protein sequence ID" value="MCY1078309.1"/>
    <property type="molecule type" value="Genomic_DNA"/>
</dbReference>
<dbReference type="SUPFAM" id="SSF101874">
    <property type="entry name" value="YceI-like"/>
    <property type="match status" value="1"/>
</dbReference>
<evidence type="ECO:0000313" key="3">
    <source>
        <dbReference type="EMBL" id="MCY1078309.1"/>
    </source>
</evidence>
<accession>A0ABT4ABM0</accession>
<name>A0ABT4ABM0_9BACT</name>
<evidence type="ECO:0000313" key="4">
    <source>
        <dbReference type="Proteomes" id="UP001207654"/>
    </source>
</evidence>
<reference evidence="3 4" key="1">
    <citation type="submission" date="2022-11" db="EMBL/GenBank/DDBJ databases">
        <title>Minimal conservation of predation-associated metabolite biosynthetic gene clusters underscores biosynthetic potential of Myxococcota including descriptions for ten novel species: Archangium lansinium sp. nov., Myxococcus landrumus sp. nov., Nannocystis bai.</title>
        <authorList>
            <person name="Ahearne A."/>
            <person name="Stevens C."/>
            <person name="Phillips K."/>
        </authorList>
    </citation>
    <scope>NUCLEOTIDE SEQUENCE [LARGE SCALE GENOMIC DNA]</scope>
    <source>
        <strain evidence="3 4">MIWBW</strain>
    </source>
</reference>
<dbReference type="Proteomes" id="UP001207654">
    <property type="component" value="Unassembled WGS sequence"/>
</dbReference>
<dbReference type="PANTHER" id="PTHR34406:SF1">
    <property type="entry name" value="PROTEIN YCEI"/>
    <property type="match status" value="1"/>
</dbReference>
<dbReference type="InterPro" id="IPR007372">
    <property type="entry name" value="Lipid/polyisoprenoid-bd_YceI"/>
</dbReference>
<feature type="signal peptide" evidence="1">
    <location>
        <begin position="1"/>
        <end position="19"/>
    </location>
</feature>
<evidence type="ECO:0000256" key="1">
    <source>
        <dbReference type="SAM" id="SignalP"/>
    </source>
</evidence>
<dbReference type="PANTHER" id="PTHR34406">
    <property type="entry name" value="PROTEIN YCEI"/>
    <property type="match status" value="1"/>
</dbReference>
<feature type="domain" description="Lipid/polyisoprenoid-binding YceI-like" evidence="2">
    <location>
        <begin position="18"/>
        <end position="170"/>
    </location>
</feature>
<sequence>MRLGHVCVLWLLTALPAMAQVERVGDATARFNGKGPGGFKLEGTTHELSIKDDGQTVTYVVPLATLKTGTDLRDRHMREKYLQTDKYPDAVLVVPWSAIRLPESGQAVTQTVTGQLSLHGKTKDVPVTYTVRRNGEVYETTGSVPLNIKDFGIDIPSYLGVTVKPDIETSVAFSFKRK</sequence>
<comment type="caution">
    <text evidence="3">The sequence shown here is derived from an EMBL/GenBank/DDBJ whole genome shotgun (WGS) entry which is preliminary data.</text>
</comment>
<dbReference type="RefSeq" id="WP_267537096.1">
    <property type="nucleotide sequence ID" value="NZ_JAPNKA010000001.1"/>
</dbReference>
<dbReference type="InterPro" id="IPR036761">
    <property type="entry name" value="TTHA0802/YceI-like_sf"/>
</dbReference>